<gene>
    <name evidence="2" type="ORF">EFL26_03440</name>
</gene>
<evidence type="ECO:0000313" key="3">
    <source>
        <dbReference type="Proteomes" id="UP000279994"/>
    </source>
</evidence>
<keyword evidence="1" id="KW-0812">Transmembrane</keyword>
<keyword evidence="3" id="KW-1185">Reference proteome</keyword>
<reference evidence="2 3" key="1">
    <citation type="submission" date="2018-11" db="EMBL/GenBank/DDBJ databases">
        <authorList>
            <person name="Li F."/>
        </authorList>
    </citation>
    <scope>NUCLEOTIDE SEQUENCE [LARGE SCALE GENOMIC DNA]</scope>
    <source>
        <strain evidence="2 3">Gsoil 818</strain>
    </source>
</reference>
<organism evidence="2 3">
    <name type="scientific">Nocardioides pocheonensis</name>
    <dbReference type="NCBI Taxonomy" id="661485"/>
    <lineage>
        <taxon>Bacteria</taxon>
        <taxon>Bacillati</taxon>
        <taxon>Actinomycetota</taxon>
        <taxon>Actinomycetes</taxon>
        <taxon>Propionibacteriales</taxon>
        <taxon>Nocardioidaceae</taxon>
        <taxon>Nocardioides</taxon>
    </lineage>
</organism>
<keyword evidence="1" id="KW-1133">Transmembrane helix</keyword>
<protein>
    <submittedName>
        <fullName evidence="2">Uncharacterized protein</fullName>
    </submittedName>
</protein>
<accession>A0A3N0GVY7</accession>
<keyword evidence="1" id="KW-0472">Membrane</keyword>
<name>A0A3N0GVY7_9ACTN</name>
<evidence type="ECO:0000313" key="2">
    <source>
        <dbReference type="EMBL" id="RNM16601.1"/>
    </source>
</evidence>
<feature type="transmembrane region" description="Helical" evidence="1">
    <location>
        <begin position="82"/>
        <end position="108"/>
    </location>
</feature>
<dbReference type="AlphaFoldDB" id="A0A3N0GVY7"/>
<dbReference type="Proteomes" id="UP000279994">
    <property type="component" value="Unassembled WGS sequence"/>
</dbReference>
<dbReference type="EMBL" id="RJSF01000007">
    <property type="protein sequence ID" value="RNM16601.1"/>
    <property type="molecule type" value="Genomic_DNA"/>
</dbReference>
<proteinExistence type="predicted"/>
<evidence type="ECO:0000256" key="1">
    <source>
        <dbReference type="SAM" id="Phobius"/>
    </source>
</evidence>
<feature type="transmembrane region" description="Helical" evidence="1">
    <location>
        <begin position="150"/>
        <end position="169"/>
    </location>
</feature>
<dbReference type="RefSeq" id="WP_123221494.1">
    <property type="nucleotide sequence ID" value="NZ_RJSF01000007.1"/>
</dbReference>
<dbReference type="OrthoDB" id="3383491at2"/>
<sequence length="178" mass="19862">MNANLSPLDRLRIERLVWSLDQQLYDLPRASRISTRREVRTNLTDAAREVGVSQAIRNVGSSRELAEGYLTARFGDGPRHSWLAAGVFLMTAMLLTTSFLTEIVLAYARGVSDADPHATGTFSYDGLRYFQTQVTYTFTDGSETHVGGSFGIATWVLLLVGTIFVGRLWRAIPAFRQR</sequence>
<comment type="caution">
    <text evidence="2">The sequence shown here is derived from an EMBL/GenBank/DDBJ whole genome shotgun (WGS) entry which is preliminary data.</text>
</comment>